<feature type="transmembrane region" description="Helical" evidence="1">
    <location>
        <begin position="78"/>
        <end position="98"/>
    </location>
</feature>
<reference evidence="2 3" key="1">
    <citation type="submission" date="2018-06" db="EMBL/GenBank/DDBJ databases">
        <title>Genomic Encyclopedia of Type Strains, Phase IV (KMG-IV): sequencing the most valuable type-strain genomes for metagenomic binning, comparative biology and taxonomic classification.</title>
        <authorList>
            <person name="Goeker M."/>
        </authorList>
    </citation>
    <scope>NUCLEOTIDE SEQUENCE [LARGE SCALE GENOMIC DNA]</scope>
    <source>
        <strain evidence="2 3">DSM 5</strain>
    </source>
</reference>
<keyword evidence="1" id="KW-0472">Membrane</keyword>
<dbReference type="Proteomes" id="UP000248646">
    <property type="component" value="Unassembled WGS sequence"/>
</dbReference>
<keyword evidence="1" id="KW-1133">Transmembrane helix</keyword>
<proteinExistence type="predicted"/>
<dbReference type="EMBL" id="QKZI01000001">
    <property type="protein sequence ID" value="PZX07174.1"/>
    <property type="molecule type" value="Genomic_DNA"/>
</dbReference>
<dbReference type="Pfam" id="PF06898">
    <property type="entry name" value="YqfD"/>
    <property type="match status" value="1"/>
</dbReference>
<dbReference type="AlphaFoldDB" id="A0A2W7MPU5"/>
<evidence type="ECO:0000313" key="3">
    <source>
        <dbReference type="Proteomes" id="UP000248646"/>
    </source>
</evidence>
<keyword evidence="3" id="KW-1185">Reference proteome</keyword>
<evidence type="ECO:0000313" key="2">
    <source>
        <dbReference type="EMBL" id="PZX07174.1"/>
    </source>
</evidence>
<keyword evidence="1" id="KW-0812">Transmembrane</keyword>
<accession>A0A2W7MPU5</accession>
<dbReference type="InterPro" id="IPR010690">
    <property type="entry name" value="YqfD"/>
</dbReference>
<evidence type="ECO:0000256" key="1">
    <source>
        <dbReference type="SAM" id="Phobius"/>
    </source>
</evidence>
<protein>
    <recommendedName>
        <fullName evidence="4">Stage IV sporulation protein</fullName>
    </recommendedName>
</protein>
<name>A0A2W7MPU5_9BACI</name>
<dbReference type="OrthoDB" id="1640349at2"/>
<evidence type="ECO:0008006" key="4">
    <source>
        <dbReference type="Google" id="ProtNLM"/>
    </source>
</evidence>
<dbReference type="RefSeq" id="WP_111437861.1">
    <property type="nucleotide sequence ID" value="NZ_QKZI01000001.1"/>
</dbReference>
<comment type="caution">
    <text evidence="2">The sequence shown here is derived from an EMBL/GenBank/DDBJ whole genome shotgun (WGS) entry which is preliminary data.</text>
</comment>
<organism evidence="2 3">
    <name type="scientific">Psychrobacillus insolitus</name>
    <dbReference type="NCBI Taxonomy" id="1461"/>
    <lineage>
        <taxon>Bacteria</taxon>
        <taxon>Bacillati</taxon>
        <taxon>Bacillota</taxon>
        <taxon>Bacilli</taxon>
        <taxon>Bacillales</taxon>
        <taxon>Bacillaceae</taxon>
        <taxon>Psychrobacillus</taxon>
    </lineage>
</organism>
<sequence>MQQTIQIRISVKTDQFLLFQRLLAVNIHVFQVYSTEKYIYFSIRKKDLSAFRKVRRKLKLKVMMIDQKAKGIIDIRSITIVGVLLFLCIPVILAQFIWSIQIDTSSPETNILLLEELKEMDIRQNIQSRKLPSEQIIRQKLLTEYKEYSWVHFTRSGSKLIVSPMLAPVQEDTVIKDLPPTNLIAKRSGVITDFELVKGERAVQKNVSVEKGDRLVNGFVTQGKKQILTSAEGKVFASYWIELEFELPKELKLTQPSKKELIVQQKTEKKPVFWKGIVLPKLISTYLEAGYIQREEEKTVILNEQSVETLVLPLLYQKIVNNLPTDTQILEDKVLHVSIESDKVKGKILFLINENIAIPQVIPQGDEA</sequence>
<gene>
    <name evidence="2" type="ORF">C7437_101283</name>
</gene>